<sequence length="32" mass="3446">MLFDIPAHVVCCLATYSELFFTAAAGLSKVLN</sequence>
<proteinExistence type="predicted"/>
<reference evidence="1" key="2">
    <citation type="journal article" date="2015" name="Data Brief">
        <title>Shoot transcriptome of the giant reed, Arundo donax.</title>
        <authorList>
            <person name="Barrero R.A."/>
            <person name="Guerrero F.D."/>
            <person name="Moolhuijzen P."/>
            <person name="Goolsby J.A."/>
            <person name="Tidwell J."/>
            <person name="Bellgard S.E."/>
            <person name="Bellgard M.I."/>
        </authorList>
    </citation>
    <scope>NUCLEOTIDE SEQUENCE</scope>
    <source>
        <tissue evidence="1">Shoot tissue taken approximately 20 cm above the soil surface</tissue>
    </source>
</reference>
<accession>A0A0A9EKP8</accession>
<protein>
    <submittedName>
        <fullName evidence="1">Uncharacterized protein</fullName>
    </submittedName>
</protein>
<dbReference type="AlphaFoldDB" id="A0A0A9EKP8"/>
<dbReference type="EMBL" id="GBRH01197244">
    <property type="protein sequence ID" value="JAE00652.1"/>
    <property type="molecule type" value="Transcribed_RNA"/>
</dbReference>
<evidence type="ECO:0000313" key="1">
    <source>
        <dbReference type="EMBL" id="JAE00652.1"/>
    </source>
</evidence>
<reference evidence="1" key="1">
    <citation type="submission" date="2014-09" db="EMBL/GenBank/DDBJ databases">
        <authorList>
            <person name="Magalhaes I.L.F."/>
            <person name="Oliveira U."/>
            <person name="Santos F.R."/>
            <person name="Vidigal T.H.D.A."/>
            <person name="Brescovit A.D."/>
            <person name="Santos A.J."/>
        </authorList>
    </citation>
    <scope>NUCLEOTIDE SEQUENCE</scope>
    <source>
        <tissue evidence="1">Shoot tissue taken approximately 20 cm above the soil surface</tissue>
    </source>
</reference>
<organism evidence="1">
    <name type="scientific">Arundo donax</name>
    <name type="common">Giant reed</name>
    <name type="synonym">Donax arundinaceus</name>
    <dbReference type="NCBI Taxonomy" id="35708"/>
    <lineage>
        <taxon>Eukaryota</taxon>
        <taxon>Viridiplantae</taxon>
        <taxon>Streptophyta</taxon>
        <taxon>Embryophyta</taxon>
        <taxon>Tracheophyta</taxon>
        <taxon>Spermatophyta</taxon>
        <taxon>Magnoliopsida</taxon>
        <taxon>Liliopsida</taxon>
        <taxon>Poales</taxon>
        <taxon>Poaceae</taxon>
        <taxon>PACMAD clade</taxon>
        <taxon>Arundinoideae</taxon>
        <taxon>Arundineae</taxon>
        <taxon>Arundo</taxon>
    </lineage>
</organism>
<name>A0A0A9EKP8_ARUDO</name>